<accession>A0A7Z9BFI3</accession>
<evidence type="ECO:0000313" key="2">
    <source>
        <dbReference type="Proteomes" id="UP000182190"/>
    </source>
</evidence>
<sequence>MARIRVPKPLILLLQEVEPEKFLPLLGKYGATDSQGRYLHWNDFKWRVKSGDNELAAWSELARDYLKITSSSIIDIS</sequence>
<gene>
    <name evidence="1" type="ORF">PL9631_1030034</name>
</gene>
<protein>
    <submittedName>
        <fullName evidence="1">Uncharacterized protein</fullName>
    </submittedName>
</protein>
<name>A0A7Z9BFI3_9CYAN</name>
<organism evidence="1 2">
    <name type="scientific">Planktothrix paucivesiculata PCC 9631</name>
    <dbReference type="NCBI Taxonomy" id="671071"/>
    <lineage>
        <taxon>Bacteria</taxon>
        <taxon>Bacillati</taxon>
        <taxon>Cyanobacteriota</taxon>
        <taxon>Cyanophyceae</taxon>
        <taxon>Oscillatoriophycideae</taxon>
        <taxon>Oscillatoriales</taxon>
        <taxon>Microcoleaceae</taxon>
        <taxon>Planktothrix</taxon>
    </lineage>
</organism>
<dbReference type="Proteomes" id="UP000182190">
    <property type="component" value="Unassembled WGS sequence"/>
</dbReference>
<reference evidence="1" key="1">
    <citation type="submission" date="2019-10" db="EMBL/GenBank/DDBJ databases">
        <authorList>
            <consortium name="Genoscope - CEA"/>
            <person name="William W."/>
        </authorList>
    </citation>
    <scope>NUCLEOTIDE SEQUENCE [LARGE SCALE GENOMIC DNA]</scope>
    <source>
        <strain evidence="1">BBR_PRJEB10994</strain>
    </source>
</reference>
<keyword evidence="2" id="KW-1185">Reference proteome</keyword>
<evidence type="ECO:0000313" key="1">
    <source>
        <dbReference type="EMBL" id="VXD11408.1"/>
    </source>
</evidence>
<comment type="caution">
    <text evidence="1">The sequence shown here is derived from an EMBL/GenBank/DDBJ whole genome shotgun (WGS) entry which is preliminary data.</text>
</comment>
<proteinExistence type="predicted"/>
<dbReference type="AlphaFoldDB" id="A0A7Z9BFI3"/>
<dbReference type="EMBL" id="CZCS02000006">
    <property type="protein sequence ID" value="VXD11408.1"/>
    <property type="molecule type" value="Genomic_DNA"/>
</dbReference>
<dbReference type="RefSeq" id="WP_083623332.1">
    <property type="nucleotide sequence ID" value="NZ_LR735026.1"/>
</dbReference>